<dbReference type="STRING" id="1210086.GCA_001613105_03628"/>
<organism evidence="3 4">
    <name type="scientific">Nocardia pseudobrasiliensis</name>
    <dbReference type="NCBI Taxonomy" id="45979"/>
    <lineage>
        <taxon>Bacteria</taxon>
        <taxon>Bacillati</taxon>
        <taxon>Actinomycetota</taxon>
        <taxon>Actinomycetes</taxon>
        <taxon>Mycobacteriales</taxon>
        <taxon>Nocardiaceae</taxon>
        <taxon>Nocardia</taxon>
    </lineage>
</organism>
<evidence type="ECO:0000256" key="1">
    <source>
        <dbReference type="SAM" id="MobiDB-lite"/>
    </source>
</evidence>
<feature type="compositionally biased region" description="Low complexity" evidence="1">
    <location>
        <begin position="151"/>
        <end position="165"/>
    </location>
</feature>
<evidence type="ECO:0000256" key="2">
    <source>
        <dbReference type="SAM" id="Phobius"/>
    </source>
</evidence>
<evidence type="ECO:0008006" key="5">
    <source>
        <dbReference type="Google" id="ProtNLM"/>
    </source>
</evidence>
<dbReference type="RefSeq" id="WP_067999103.1">
    <property type="nucleotide sequence ID" value="NZ_QQBC01000009.1"/>
</dbReference>
<dbReference type="Proteomes" id="UP000254869">
    <property type="component" value="Unassembled WGS sequence"/>
</dbReference>
<sequence length="181" mass="17763">MATPVQQPPEAEQTWGAPQPAPSNWSGRKILAAVGVAAVLAALGGGVIYAASGHSGNERGSRMSMNGPGGAMGRGGGFGGMNAALHGSFVVADGSGGYLTELTQTGTLTAVSADSITAESTDNFSRTYAITNSTTGTTDAKVGDTVSIRATESSNTATATEISEGNGVGGGRRGGGPGSRN</sequence>
<keyword evidence="2" id="KW-0472">Membrane</keyword>
<feature type="region of interest" description="Disordered" evidence="1">
    <location>
        <begin position="151"/>
        <end position="181"/>
    </location>
</feature>
<feature type="compositionally biased region" description="Gly residues" evidence="1">
    <location>
        <begin position="166"/>
        <end position="181"/>
    </location>
</feature>
<protein>
    <recommendedName>
        <fullName evidence="5">DUF5666 domain-containing protein</fullName>
    </recommendedName>
</protein>
<reference evidence="3 4" key="1">
    <citation type="submission" date="2018-07" db="EMBL/GenBank/DDBJ databases">
        <title>Genomic Encyclopedia of Type Strains, Phase IV (KMG-IV): sequencing the most valuable type-strain genomes for metagenomic binning, comparative biology and taxonomic classification.</title>
        <authorList>
            <person name="Goeker M."/>
        </authorList>
    </citation>
    <scope>NUCLEOTIDE SEQUENCE [LARGE SCALE GENOMIC DNA]</scope>
    <source>
        <strain evidence="3 4">DSM 44290</strain>
    </source>
</reference>
<feature type="region of interest" description="Disordered" evidence="1">
    <location>
        <begin position="1"/>
        <end position="22"/>
    </location>
</feature>
<proteinExistence type="predicted"/>
<evidence type="ECO:0000313" key="4">
    <source>
        <dbReference type="Proteomes" id="UP000254869"/>
    </source>
</evidence>
<keyword evidence="4" id="KW-1185">Reference proteome</keyword>
<keyword evidence="2" id="KW-1133">Transmembrane helix</keyword>
<feature type="transmembrane region" description="Helical" evidence="2">
    <location>
        <begin position="30"/>
        <end position="52"/>
    </location>
</feature>
<dbReference type="AlphaFoldDB" id="A0A370HZ06"/>
<name>A0A370HZ06_9NOCA</name>
<comment type="caution">
    <text evidence="3">The sequence shown here is derived from an EMBL/GenBank/DDBJ whole genome shotgun (WGS) entry which is preliminary data.</text>
</comment>
<evidence type="ECO:0000313" key="3">
    <source>
        <dbReference type="EMBL" id="RDI63747.1"/>
    </source>
</evidence>
<dbReference type="EMBL" id="QQBC01000009">
    <property type="protein sequence ID" value="RDI63747.1"/>
    <property type="molecule type" value="Genomic_DNA"/>
</dbReference>
<keyword evidence="2" id="KW-0812">Transmembrane</keyword>
<accession>A0A370HZ06</accession>
<gene>
    <name evidence="3" type="ORF">DFR76_10983</name>
</gene>